<accession>A0ABM9P786</accession>
<reference evidence="2 3" key="1">
    <citation type="submission" date="2024-05" db="EMBL/GenBank/DDBJ databases">
        <authorList>
            <person name="Duchaud E."/>
        </authorList>
    </citation>
    <scope>NUCLEOTIDE SEQUENCE [LARGE SCALE GENOMIC DNA]</scope>
    <source>
        <strain evidence="2">Ena-SAMPLE-TAB-13-05-2024-13:56:06:370-140308</strain>
    </source>
</reference>
<evidence type="ECO:0008006" key="4">
    <source>
        <dbReference type="Google" id="ProtNLM"/>
    </source>
</evidence>
<feature type="chain" id="PRO_5046963759" description="Lipoprotein" evidence="1">
    <location>
        <begin position="22"/>
        <end position="175"/>
    </location>
</feature>
<protein>
    <recommendedName>
        <fullName evidence="4">Lipoprotein</fullName>
    </recommendedName>
</protein>
<keyword evidence="3" id="KW-1185">Reference proteome</keyword>
<dbReference type="PROSITE" id="PS51257">
    <property type="entry name" value="PROKAR_LIPOPROTEIN"/>
    <property type="match status" value="1"/>
</dbReference>
<evidence type="ECO:0000313" key="2">
    <source>
        <dbReference type="EMBL" id="CAL2101326.1"/>
    </source>
</evidence>
<organism evidence="2 3">
    <name type="scientific">Tenacibaculum polynesiense</name>
    <dbReference type="NCBI Taxonomy" id="3137857"/>
    <lineage>
        <taxon>Bacteria</taxon>
        <taxon>Pseudomonadati</taxon>
        <taxon>Bacteroidota</taxon>
        <taxon>Flavobacteriia</taxon>
        <taxon>Flavobacteriales</taxon>
        <taxon>Flavobacteriaceae</taxon>
        <taxon>Tenacibaculum</taxon>
    </lineage>
</organism>
<name>A0ABM9P786_9FLAO</name>
<dbReference type="RefSeq" id="WP_348714099.1">
    <property type="nucleotide sequence ID" value="NZ_CAXJIO010000004.1"/>
</dbReference>
<keyword evidence="1" id="KW-0732">Signal</keyword>
<feature type="signal peptide" evidence="1">
    <location>
        <begin position="1"/>
        <end position="21"/>
    </location>
</feature>
<evidence type="ECO:0000256" key="1">
    <source>
        <dbReference type="SAM" id="SignalP"/>
    </source>
</evidence>
<proteinExistence type="predicted"/>
<comment type="caution">
    <text evidence="2">The sequence shown here is derived from an EMBL/GenBank/DDBJ whole genome shotgun (WGS) entry which is preliminary data.</text>
</comment>
<sequence length="175" mass="19558">MKKIFLLGLLTLIVIVSCQNNQEVIPEEKQETEALRTSPIKIEDSHLDPTTPEDLGFEYEEGSSSSTASHPFLYKLIKVQFASGTTEEQKIAFRSNSSLYGLNGWEFFYYEKCITKPNIEFWTVRIQQSQYDPAVNDPVEAIKGNKAGPGNGGTGGDEPIECTAQEIEDKVKECL</sequence>
<dbReference type="EMBL" id="CAXJIO010000004">
    <property type="protein sequence ID" value="CAL2101326.1"/>
    <property type="molecule type" value="Genomic_DNA"/>
</dbReference>
<dbReference type="Proteomes" id="UP001497527">
    <property type="component" value="Unassembled WGS sequence"/>
</dbReference>
<evidence type="ECO:0000313" key="3">
    <source>
        <dbReference type="Proteomes" id="UP001497527"/>
    </source>
</evidence>
<gene>
    <name evidence="2" type="ORF">T190423A01A_130006</name>
</gene>